<dbReference type="NCBIfam" id="TIGR00231">
    <property type="entry name" value="small_GTP"/>
    <property type="match status" value="1"/>
</dbReference>
<feature type="domain" description="Era-type G" evidence="18">
    <location>
        <begin position="133"/>
        <end position="356"/>
    </location>
</feature>
<dbReference type="FunFam" id="3.30.300.20:FF:000016">
    <property type="entry name" value="GTPase Era, mitochondrial isoform 1"/>
    <property type="match status" value="1"/>
</dbReference>
<evidence type="ECO:0000256" key="14">
    <source>
        <dbReference type="ARBA" id="ARBA00025227"/>
    </source>
</evidence>
<dbReference type="PANTHER" id="PTHR42698:SF1">
    <property type="entry name" value="GTPASE ERA, MITOCHONDRIAL"/>
    <property type="match status" value="1"/>
</dbReference>
<evidence type="ECO:0000256" key="15">
    <source>
        <dbReference type="ARBA" id="ARBA00030975"/>
    </source>
</evidence>
<keyword evidence="20" id="KW-1185">Reference proteome</keyword>
<dbReference type="GO" id="GO:0005759">
    <property type="term" value="C:mitochondrial matrix"/>
    <property type="evidence" value="ECO:0007669"/>
    <property type="project" value="UniProtKB-SubCell"/>
</dbReference>
<dbReference type="PANTHER" id="PTHR42698">
    <property type="entry name" value="GTPASE ERA"/>
    <property type="match status" value="1"/>
</dbReference>
<dbReference type="HAMAP" id="MF_00367">
    <property type="entry name" value="GTPase_Era"/>
    <property type="match status" value="1"/>
</dbReference>
<reference evidence="19 20" key="1">
    <citation type="journal article" date="2024" name="Proc. Natl. Acad. Sci. U.S.A.">
        <title>The genetic regulatory architecture and epigenomic basis for age-related changes in rattlesnake venom.</title>
        <authorList>
            <person name="Hogan M.P."/>
            <person name="Holding M.L."/>
            <person name="Nystrom G.S."/>
            <person name="Colston T.J."/>
            <person name="Bartlett D.A."/>
            <person name="Mason A.J."/>
            <person name="Ellsworth S.A."/>
            <person name="Rautsaw R.M."/>
            <person name="Lawrence K.C."/>
            <person name="Strickland J.L."/>
            <person name="He B."/>
            <person name="Fraser P."/>
            <person name="Margres M.J."/>
            <person name="Gilbert D.M."/>
            <person name="Gibbs H.L."/>
            <person name="Parkinson C.L."/>
            <person name="Rokyta D.R."/>
        </authorList>
    </citation>
    <scope>NUCLEOTIDE SEQUENCE [LARGE SCALE GENOMIC DNA]</scope>
    <source>
        <strain evidence="19">DRR0105</strain>
    </source>
</reference>
<keyword evidence="10" id="KW-0809">Transit peptide</keyword>
<evidence type="ECO:0000256" key="9">
    <source>
        <dbReference type="ARBA" id="ARBA00022884"/>
    </source>
</evidence>
<evidence type="ECO:0000256" key="3">
    <source>
        <dbReference type="ARBA" id="ARBA00007921"/>
    </source>
</evidence>
<dbReference type="GO" id="GO:0043024">
    <property type="term" value="F:ribosomal small subunit binding"/>
    <property type="evidence" value="ECO:0007669"/>
    <property type="project" value="TreeGrafter"/>
</dbReference>
<dbReference type="CDD" id="cd22534">
    <property type="entry name" value="KH-II_Era"/>
    <property type="match status" value="1"/>
</dbReference>
<evidence type="ECO:0000256" key="1">
    <source>
        <dbReference type="ARBA" id="ARBA00004305"/>
    </source>
</evidence>
<evidence type="ECO:0000313" key="20">
    <source>
        <dbReference type="Proteomes" id="UP001474421"/>
    </source>
</evidence>
<feature type="region of interest" description="G3" evidence="16">
    <location>
        <begin position="188"/>
        <end position="191"/>
    </location>
</feature>
<evidence type="ECO:0000256" key="16">
    <source>
        <dbReference type="PROSITE-ProRule" id="PRU01050"/>
    </source>
</evidence>
<keyword evidence="12 16" id="KW-0342">GTP-binding</keyword>
<dbReference type="GO" id="GO:0019843">
    <property type="term" value="F:rRNA binding"/>
    <property type="evidence" value="ECO:0007669"/>
    <property type="project" value="UniProtKB-KW"/>
</dbReference>
<evidence type="ECO:0000256" key="6">
    <source>
        <dbReference type="ARBA" id="ARBA00022730"/>
    </source>
</evidence>
<dbReference type="InterPro" id="IPR005662">
    <property type="entry name" value="GTPase_Era-like"/>
</dbReference>
<dbReference type="InterPro" id="IPR009019">
    <property type="entry name" value="KH_sf_prok-type"/>
</dbReference>
<keyword evidence="11" id="KW-0496">Mitochondrion</keyword>
<evidence type="ECO:0000256" key="4">
    <source>
        <dbReference type="ARBA" id="ARBA00019149"/>
    </source>
</evidence>
<organism evidence="19 20">
    <name type="scientific">Crotalus adamanteus</name>
    <name type="common">Eastern diamondback rattlesnake</name>
    <dbReference type="NCBI Taxonomy" id="8729"/>
    <lineage>
        <taxon>Eukaryota</taxon>
        <taxon>Metazoa</taxon>
        <taxon>Chordata</taxon>
        <taxon>Craniata</taxon>
        <taxon>Vertebrata</taxon>
        <taxon>Euteleostomi</taxon>
        <taxon>Lepidosauria</taxon>
        <taxon>Squamata</taxon>
        <taxon>Bifurcata</taxon>
        <taxon>Unidentata</taxon>
        <taxon>Episquamata</taxon>
        <taxon>Toxicofera</taxon>
        <taxon>Serpentes</taxon>
        <taxon>Colubroidea</taxon>
        <taxon>Viperidae</taxon>
        <taxon>Crotalinae</taxon>
        <taxon>Crotalus</taxon>
    </lineage>
</organism>
<feature type="region of interest" description="G4" evidence="16">
    <location>
        <begin position="257"/>
        <end position="260"/>
    </location>
</feature>
<keyword evidence="6" id="KW-0699">rRNA-binding</keyword>
<comment type="caution">
    <text evidence="19">The sequence shown here is derived from an EMBL/GenBank/DDBJ whole genome shotgun (WGS) entry which is preliminary data.</text>
</comment>
<dbReference type="PROSITE" id="PS51713">
    <property type="entry name" value="G_ERA"/>
    <property type="match status" value="1"/>
</dbReference>
<proteinExistence type="inferred from homology"/>
<dbReference type="PRINTS" id="PR00326">
    <property type="entry name" value="GTP1OBG"/>
</dbReference>
<dbReference type="InterPro" id="IPR005225">
    <property type="entry name" value="Small_GTP-bd"/>
</dbReference>
<evidence type="ECO:0000256" key="11">
    <source>
        <dbReference type="ARBA" id="ARBA00023128"/>
    </source>
</evidence>
<feature type="region of interest" description="Disordered" evidence="17">
    <location>
        <begin position="292"/>
        <end position="324"/>
    </location>
</feature>
<dbReference type="AlphaFoldDB" id="A0AAW1CH91"/>
<dbReference type="InterPro" id="IPR027417">
    <property type="entry name" value="P-loop_NTPase"/>
</dbReference>
<feature type="region of interest" description="Disordered" evidence="17">
    <location>
        <begin position="39"/>
        <end position="127"/>
    </location>
</feature>
<keyword evidence="5" id="KW-0690">Ribosome biogenesis</keyword>
<evidence type="ECO:0000256" key="8">
    <source>
        <dbReference type="ARBA" id="ARBA00022792"/>
    </source>
</evidence>
<dbReference type="GO" id="GO:0005743">
    <property type="term" value="C:mitochondrial inner membrane"/>
    <property type="evidence" value="ECO:0007669"/>
    <property type="project" value="UniProtKB-SubCell"/>
</dbReference>
<feature type="region of interest" description="G1" evidence="16">
    <location>
        <begin position="141"/>
        <end position="148"/>
    </location>
</feature>
<protein>
    <recommendedName>
        <fullName evidence="4">GTPase Era, mitochondrial</fullName>
    </recommendedName>
    <alternativeName>
        <fullName evidence="15">ERA-like protein 1</fullName>
    </alternativeName>
</protein>
<evidence type="ECO:0000259" key="18">
    <source>
        <dbReference type="PROSITE" id="PS51713"/>
    </source>
</evidence>
<evidence type="ECO:0000256" key="5">
    <source>
        <dbReference type="ARBA" id="ARBA00022517"/>
    </source>
</evidence>
<dbReference type="Gene3D" id="3.40.50.300">
    <property type="entry name" value="P-loop containing nucleotide triphosphate hydrolases"/>
    <property type="match status" value="1"/>
</dbReference>
<keyword evidence="9" id="KW-0694">RNA-binding</keyword>
<comment type="similarity">
    <text evidence="3 16">Belongs to the TRAFAC class TrmE-Era-EngA-EngB-Septin-like GTPase superfamily. Era GTPase family.</text>
</comment>
<comment type="subcellular location">
    <subcellularLocation>
        <location evidence="2">Mitochondrion inner membrane</location>
        <topology evidence="2">Peripheral membrane protein</topology>
    </subcellularLocation>
    <subcellularLocation>
        <location evidence="1">Mitochondrion matrix</location>
    </subcellularLocation>
</comment>
<gene>
    <name evidence="19" type="ORF">NXF25_003831</name>
</gene>
<dbReference type="InterPro" id="IPR015946">
    <property type="entry name" value="KH_dom-like_a/b"/>
</dbReference>
<evidence type="ECO:0000256" key="2">
    <source>
        <dbReference type="ARBA" id="ARBA00004637"/>
    </source>
</evidence>
<comment type="function">
    <text evidence="14">Probable GTPase that plays a role in the mitochondrial ribosomal small subunit assembly. Specifically binds the 12S mitochondrial rRNA (12S mt-rRNA) to a 33 nucleotide section delineating the 3' terminal stem-loop region. May act as a chaperone that protects the 12S mt-rRNA on the 28S mitoribosomal subunit during ribosomal small subunit assembly.</text>
</comment>
<dbReference type="EMBL" id="JAOTOJ010000001">
    <property type="protein sequence ID" value="KAK9412656.1"/>
    <property type="molecule type" value="Genomic_DNA"/>
</dbReference>
<evidence type="ECO:0000256" key="7">
    <source>
        <dbReference type="ARBA" id="ARBA00022741"/>
    </source>
</evidence>
<evidence type="ECO:0000256" key="10">
    <source>
        <dbReference type="ARBA" id="ARBA00022946"/>
    </source>
</evidence>
<dbReference type="InterPro" id="IPR030388">
    <property type="entry name" value="G_ERA_dom"/>
</dbReference>
<dbReference type="InterPro" id="IPR006073">
    <property type="entry name" value="GTP-bd"/>
</dbReference>
<dbReference type="Proteomes" id="UP001474421">
    <property type="component" value="Unassembled WGS sequence"/>
</dbReference>
<feature type="region of interest" description="G2" evidence="16">
    <location>
        <begin position="167"/>
        <end position="171"/>
    </location>
</feature>
<dbReference type="Pfam" id="PF01926">
    <property type="entry name" value="MMR_HSR1"/>
    <property type="match status" value="1"/>
</dbReference>
<dbReference type="GO" id="GO:0000028">
    <property type="term" value="P:ribosomal small subunit assembly"/>
    <property type="evidence" value="ECO:0007669"/>
    <property type="project" value="TreeGrafter"/>
</dbReference>
<dbReference type="Gene3D" id="3.30.300.20">
    <property type="match status" value="1"/>
</dbReference>
<keyword evidence="7 16" id="KW-0547">Nucleotide-binding</keyword>
<dbReference type="GO" id="GO:0005525">
    <property type="term" value="F:GTP binding"/>
    <property type="evidence" value="ECO:0007669"/>
    <property type="project" value="UniProtKB-UniRule"/>
</dbReference>
<keyword evidence="8" id="KW-0999">Mitochondrion inner membrane</keyword>
<feature type="region of interest" description="G5" evidence="16">
    <location>
        <begin position="334"/>
        <end position="336"/>
    </location>
</feature>
<dbReference type="SUPFAM" id="SSF52540">
    <property type="entry name" value="P-loop containing nucleoside triphosphate hydrolases"/>
    <property type="match status" value="1"/>
</dbReference>
<evidence type="ECO:0000256" key="17">
    <source>
        <dbReference type="SAM" id="MobiDB-lite"/>
    </source>
</evidence>
<name>A0AAW1CH91_CROAD</name>
<evidence type="ECO:0000256" key="12">
    <source>
        <dbReference type="ARBA" id="ARBA00023134"/>
    </source>
</evidence>
<keyword evidence="13" id="KW-0472">Membrane</keyword>
<evidence type="ECO:0000256" key="13">
    <source>
        <dbReference type="ARBA" id="ARBA00023136"/>
    </source>
</evidence>
<dbReference type="SUPFAM" id="SSF54814">
    <property type="entry name" value="Prokaryotic type KH domain (KH-domain type II)"/>
    <property type="match status" value="1"/>
</dbReference>
<sequence length="463" mass="50118">MTTAAAAAAAVSLGRRVLGLAARRVRLLSGVSPALEQASARALSLRNSRPRGGKREEEEGGRTCSRPDPPQPLWAGPGRPQSLGDSALDHLAGIARGESEPSLGGPAAPPVPAFPGEHESLLSHCPDQPRNPKVLRVAVIGAPNAGKSTLSNQLLGRKVLPVSSKVHTTRCNAQGVITAADTQLIILDTPGLTTAAKGKRHNLEKSMLSDPFDSLNDADLVLVLVDVSDRHTRHQLHPQVLRCLKQFPQVPSLLVLNKVDLVKQKGVLLELVVELTEGAFGGKKLGTRSLYRPPKRAQSTPAEAVEKVPGMESGSPESPKGQKGWPGFREIFMLAALQEEEVDTLKKYLLKQAQPGPWEYHSEVLTSQSPQDICANLIRARLLEHLPHEVPYLVTQKTALWEEGPGGELQIVQHLLVPKERYLKMLIGHQGQVIGRIATEAGYDLMDAFLCEVQLKLSVQLKE</sequence>
<accession>A0AAW1CH91</accession>
<evidence type="ECO:0000313" key="19">
    <source>
        <dbReference type="EMBL" id="KAK9412656.1"/>
    </source>
</evidence>
<dbReference type="CDD" id="cd04163">
    <property type="entry name" value="Era"/>
    <property type="match status" value="1"/>
</dbReference>